<sequence length="84" mass="10090">MMAQQALMGNYEVANHITQLCIWLYKPFSKFNFDSSLNYCKTMQSSFFFAPEKPPPTDTRQFLNHTFRRIWKTSSMVELCYKRF</sequence>
<comment type="caution">
    <text evidence="1">The sequence shown here is derived from an EMBL/GenBank/DDBJ whole genome shotgun (WGS) entry which is preliminary data.</text>
</comment>
<dbReference type="EMBL" id="JARBHB010000010">
    <property type="protein sequence ID" value="KAJ8873445.1"/>
    <property type="molecule type" value="Genomic_DNA"/>
</dbReference>
<accession>A0ABQ9GN54</accession>
<protein>
    <submittedName>
        <fullName evidence="1">Uncharacterized protein</fullName>
    </submittedName>
</protein>
<keyword evidence="2" id="KW-1185">Reference proteome</keyword>
<evidence type="ECO:0000313" key="2">
    <source>
        <dbReference type="Proteomes" id="UP001159363"/>
    </source>
</evidence>
<name>A0ABQ9GN54_9NEOP</name>
<organism evidence="1 2">
    <name type="scientific">Dryococelus australis</name>
    <dbReference type="NCBI Taxonomy" id="614101"/>
    <lineage>
        <taxon>Eukaryota</taxon>
        <taxon>Metazoa</taxon>
        <taxon>Ecdysozoa</taxon>
        <taxon>Arthropoda</taxon>
        <taxon>Hexapoda</taxon>
        <taxon>Insecta</taxon>
        <taxon>Pterygota</taxon>
        <taxon>Neoptera</taxon>
        <taxon>Polyneoptera</taxon>
        <taxon>Phasmatodea</taxon>
        <taxon>Verophasmatodea</taxon>
        <taxon>Anareolatae</taxon>
        <taxon>Phasmatidae</taxon>
        <taxon>Eurycanthinae</taxon>
        <taxon>Dryococelus</taxon>
    </lineage>
</organism>
<evidence type="ECO:0000313" key="1">
    <source>
        <dbReference type="EMBL" id="KAJ8873445.1"/>
    </source>
</evidence>
<proteinExistence type="predicted"/>
<dbReference type="Proteomes" id="UP001159363">
    <property type="component" value="Chromosome 9"/>
</dbReference>
<gene>
    <name evidence="1" type="ORF">PR048_024262</name>
</gene>
<reference evidence="1 2" key="1">
    <citation type="submission" date="2023-02" db="EMBL/GenBank/DDBJ databases">
        <title>LHISI_Scaffold_Assembly.</title>
        <authorList>
            <person name="Stuart O.P."/>
            <person name="Cleave R."/>
            <person name="Magrath M.J.L."/>
            <person name="Mikheyev A.S."/>
        </authorList>
    </citation>
    <scope>NUCLEOTIDE SEQUENCE [LARGE SCALE GENOMIC DNA]</scope>
    <source>
        <strain evidence="1">Daus_M_001</strain>
        <tissue evidence="1">Leg muscle</tissue>
    </source>
</reference>